<dbReference type="OrthoDB" id="3026189at2759"/>
<accession>A0A284SC64</accession>
<evidence type="ECO:0000313" key="2">
    <source>
        <dbReference type="Proteomes" id="UP000219338"/>
    </source>
</evidence>
<protein>
    <submittedName>
        <fullName evidence="1">Uncharacterized protein</fullName>
    </submittedName>
</protein>
<organism evidence="1 2">
    <name type="scientific">Armillaria ostoyae</name>
    <name type="common">Armillaria root rot fungus</name>
    <dbReference type="NCBI Taxonomy" id="47428"/>
    <lineage>
        <taxon>Eukaryota</taxon>
        <taxon>Fungi</taxon>
        <taxon>Dikarya</taxon>
        <taxon>Basidiomycota</taxon>
        <taxon>Agaricomycotina</taxon>
        <taxon>Agaricomycetes</taxon>
        <taxon>Agaricomycetidae</taxon>
        <taxon>Agaricales</taxon>
        <taxon>Marasmiineae</taxon>
        <taxon>Physalacriaceae</taxon>
        <taxon>Armillaria</taxon>
    </lineage>
</organism>
<dbReference type="AlphaFoldDB" id="A0A284SC64"/>
<reference evidence="2" key="1">
    <citation type="journal article" date="2017" name="Nat. Ecol. Evol.">
        <title>Genome expansion and lineage-specific genetic innovations in the forest pathogenic fungi Armillaria.</title>
        <authorList>
            <person name="Sipos G."/>
            <person name="Prasanna A.N."/>
            <person name="Walter M.C."/>
            <person name="O'Connor E."/>
            <person name="Balint B."/>
            <person name="Krizsan K."/>
            <person name="Kiss B."/>
            <person name="Hess J."/>
            <person name="Varga T."/>
            <person name="Slot J."/>
            <person name="Riley R."/>
            <person name="Boka B."/>
            <person name="Rigling D."/>
            <person name="Barry K."/>
            <person name="Lee J."/>
            <person name="Mihaltcheva S."/>
            <person name="LaButti K."/>
            <person name="Lipzen A."/>
            <person name="Waldron R."/>
            <person name="Moloney N.M."/>
            <person name="Sperisen C."/>
            <person name="Kredics L."/>
            <person name="Vagvoelgyi C."/>
            <person name="Patrignani A."/>
            <person name="Fitzpatrick D."/>
            <person name="Nagy I."/>
            <person name="Doyle S."/>
            <person name="Anderson J.B."/>
            <person name="Grigoriev I.V."/>
            <person name="Gueldener U."/>
            <person name="Muensterkoetter M."/>
            <person name="Nagy L.G."/>
        </authorList>
    </citation>
    <scope>NUCLEOTIDE SEQUENCE [LARGE SCALE GENOMIC DNA]</scope>
    <source>
        <strain evidence="2">C18/9</strain>
    </source>
</reference>
<sequence length="233" mass="26516">MLLHQEWQALLTLPYLWDSGNVETKSALVHEKVQHLMAGCCGEFDGGINVDKLQGSWQGKEFGTLTLNDKKEILWETSEMGFHLEVHALDQCASVANIDKEAHKADIGRCFPHGQAYPVCVNLGSANFSLAHRSWLEQASYLFSLHKVMQSWKGDQPSFIMASNPDGYTEVAYLELEKQVTVHYTDTFFLYFGHAPTLPQQLKHEPNPSYVPEVCQHISMLQQVYKDISEWEK</sequence>
<dbReference type="Proteomes" id="UP000219338">
    <property type="component" value="Unassembled WGS sequence"/>
</dbReference>
<dbReference type="OMA" id="LWETSEM"/>
<evidence type="ECO:0000313" key="1">
    <source>
        <dbReference type="EMBL" id="SJL18602.1"/>
    </source>
</evidence>
<dbReference type="EMBL" id="FUEG01000064">
    <property type="protein sequence ID" value="SJL18602.1"/>
    <property type="molecule type" value="Genomic_DNA"/>
</dbReference>
<proteinExistence type="predicted"/>
<name>A0A284SC64_ARMOS</name>
<gene>
    <name evidence="1" type="ORF">ARMOST_22199</name>
</gene>
<keyword evidence="2" id="KW-1185">Reference proteome</keyword>